<reference evidence="2 3" key="1">
    <citation type="journal article" date="2015" name="Int. J. Syst. Evol. Microbiol.">
        <title>Roseomonas oryzae sp. nov., isolated from paddy rhizosphere soil.</title>
        <authorList>
            <person name="Ramaprasad E.V."/>
            <person name="Sasikala Ch."/>
            <person name="Ramana Ch.V."/>
        </authorList>
    </citation>
    <scope>NUCLEOTIDE SEQUENCE [LARGE SCALE GENOMIC DNA]</scope>
    <source>
        <strain evidence="2 3">KCTC 42542</strain>
    </source>
</reference>
<sequence>QHVPPGQRVRAFRKLCALLKPGGLLVLTLRHGPAPEGSGMHPVSTGEVEALARDHGLMLLRQLAMPDQQGRPEVSWTGVALRLPDDGTGALPLLRHVILNDTKSSTYKLGLLRVLCRAAEGAAGLAEPEGDDFVQLPLGLVALLWLRLYLPLVRSRLPQAPGNSGPDGLGFAKEGFRTLLEGVVPAADLRIGQRFSGAAAKALHAALGDAAQTITRMPATFMTYPRGGAILPVSRGRAGAAPEALQLDAAYLASFGTLRVPLHLWRALQRFAAWVEPALVAEWVRLMGDYARRRGTTLDPGTAAAAMCWSDPERDVAVPRRLALRLVEQGDTLRCAWTGQALTAQTLDIDHLFPWSAWPCGDLWNLLPAHRVVNQRLKRDRLPSAAALASAEERILRWWQAAYLGTEDRLLPVRFGQEALASLPGLGVQADQPGPVYAAVGLQRMRLHHDQQVPEWTP</sequence>
<protein>
    <submittedName>
        <fullName evidence="2">Methyltransferase type 11</fullName>
    </submittedName>
</protein>
<dbReference type="Gene3D" id="3.40.50.150">
    <property type="entry name" value="Vaccinia Virus protein VP39"/>
    <property type="match status" value="1"/>
</dbReference>
<proteinExistence type="predicted"/>
<accession>A0A5B2TAU7</accession>
<keyword evidence="2" id="KW-0489">Methyltransferase</keyword>
<dbReference type="InterPro" id="IPR029063">
    <property type="entry name" value="SAM-dependent_MTases_sf"/>
</dbReference>
<feature type="domain" description="HNH nuclease" evidence="1">
    <location>
        <begin position="335"/>
        <end position="383"/>
    </location>
</feature>
<dbReference type="RefSeq" id="WP_149814366.1">
    <property type="nucleotide sequence ID" value="NZ_VUKA01000046.1"/>
</dbReference>
<keyword evidence="2" id="KW-0808">Transferase</keyword>
<dbReference type="AlphaFoldDB" id="A0A5B2TAU7"/>
<dbReference type="SUPFAM" id="SSF53335">
    <property type="entry name" value="S-adenosyl-L-methionine-dependent methyltransferases"/>
    <property type="match status" value="1"/>
</dbReference>
<dbReference type="Gene3D" id="1.10.30.50">
    <property type="match status" value="1"/>
</dbReference>
<evidence type="ECO:0000259" key="1">
    <source>
        <dbReference type="Pfam" id="PF13395"/>
    </source>
</evidence>
<gene>
    <name evidence="2" type="ORF">F0Q34_21195</name>
</gene>
<dbReference type="OrthoDB" id="7348755at2"/>
<keyword evidence="3" id="KW-1185">Reference proteome</keyword>
<comment type="caution">
    <text evidence="2">The sequence shown here is derived from an EMBL/GenBank/DDBJ whole genome shotgun (WGS) entry which is preliminary data.</text>
</comment>
<dbReference type="GO" id="GO:0008168">
    <property type="term" value="F:methyltransferase activity"/>
    <property type="evidence" value="ECO:0007669"/>
    <property type="project" value="UniProtKB-KW"/>
</dbReference>
<dbReference type="GO" id="GO:0032259">
    <property type="term" value="P:methylation"/>
    <property type="evidence" value="ECO:0007669"/>
    <property type="project" value="UniProtKB-KW"/>
</dbReference>
<dbReference type="EMBL" id="VUKA01000046">
    <property type="protein sequence ID" value="KAA2211225.1"/>
    <property type="molecule type" value="Genomic_DNA"/>
</dbReference>
<dbReference type="Proteomes" id="UP000322110">
    <property type="component" value="Unassembled WGS sequence"/>
</dbReference>
<feature type="non-terminal residue" evidence="2">
    <location>
        <position position="1"/>
    </location>
</feature>
<dbReference type="InterPro" id="IPR003615">
    <property type="entry name" value="HNH_nuc"/>
</dbReference>
<evidence type="ECO:0000313" key="3">
    <source>
        <dbReference type="Proteomes" id="UP000322110"/>
    </source>
</evidence>
<dbReference type="Pfam" id="PF13395">
    <property type="entry name" value="HNH_4"/>
    <property type="match status" value="1"/>
</dbReference>
<evidence type="ECO:0000313" key="2">
    <source>
        <dbReference type="EMBL" id="KAA2211225.1"/>
    </source>
</evidence>
<name>A0A5B2TAU7_9PROT</name>
<organism evidence="2 3">
    <name type="scientific">Teichococcus oryzae</name>
    <dbReference type="NCBI Taxonomy" id="1608942"/>
    <lineage>
        <taxon>Bacteria</taxon>
        <taxon>Pseudomonadati</taxon>
        <taxon>Pseudomonadota</taxon>
        <taxon>Alphaproteobacteria</taxon>
        <taxon>Acetobacterales</taxon>
        <taxon>Roseomonadaceae</taxon>
        <taxon>Roseomonas</taxon>
    </lineage>
</organism>